<accession>A0A0G3EJP2</accession>
<protein>
    <recommendedName>
        <fullName evidence="3">Iron-only hydrogenase system regulator</fullName>
    </recommendedName>
</protein>
<dbReference type="Proteomes" id="UP000035268">
    <property type="component" value="Chromosome"/>
</dbReference>
<dbReference type="InterPro" id="IPR045865">
    <property type="entry name" value="ACT-like_dom_sf"/>
</dbReference>
<dbReference type="RefSeq" id="WP_052881686.1">
    <property type="nucleotide sequence ID" value="NZ_CP010904.1"/>
</dbReference>
<dbReference type="OrthoDB" id="9809538at2"/>
<organism evidence="1 2">
    <name type="scientific">Kiritimatiella glycovorans</name>
    <dbReference type="NCBI Taxonomy" id="1307763"/>
    <lineage>
        <taxon>Bacteria</taxon>
        <taxon>Pseudomonadati</taxon>
        <taxon>Kiritimatiellota</taxon>
        <taxon>Kiritimatiellia</taxon>
        <taxon>Kiritimatiellales</taxon>
        <taxon>Kiritimatiellaceae</taxon>
        <taxon>Kiritimatiella</taxon>
    </lineage>
</organism>
<evidence type="ECO:0008006" key="3">
    <source>
        <dbReference type="Google" id="ProtNLM"/>
    </source>
</evidence>
<evidence type="ECO:0000313" key="2">
    <source>
        <dbReference type="Proteomes" id="UP000035268"/>
    </source>
</evidence>
<evidence type="ECO:0000313" key="1">
    <source>
        <dbReference type="EMBL" id="AKJ64344.1"/>
    </source>
</evidence>
<dbReference type="Gene3D" id="3.30.70.1150">
    <property type="entry name" value="ACT-like. Chain A, domain 2"/>
    <property type="match status" value="1"/>
</dbReference>
<gene>
    <name evidence="1" type="ORF">L21SP4_01092</name>
</gene>
<dbReference type="EMBL" id="CP010904">
    <property type="protein sequence ID" value="AKJ64344.1"/>
    <property type="molecule type" value="Genomic_DNA"/>
</dbReference>
<reference evidence="1 2" key="2">
    <citation type="journal article" date="2016" name="ISME J.">
        <title>Characterization of the first cultured representative of Verrucomicrobia subdivision 5 indicates the proposal of a novel phylum.</title>
        <authorList>
            <person name="Spring S."/>
            <person name="Bunk B."/>
            <person name="Sproer C."/>
            <person name="Schumann P."/>
            <person name="Rohde M."/>
            <person name="Tindall B.J."/>
            <person name="Klenk H.P."/>
        </authorList>
    </citation>
    <scope>NUCLEOTIDE SEQUENCE [LARGE SCALE GENOMIC DNA]</scope>
    <source>
        <strain evidence="1 2">L21-Fru-AB</strain>
    </source>
</reference>
<sequence>MKEERHVIMGIHISDRVSHAVSVQEVLTRYGHKIKTRLGLHEFGGAVTVPNGVLILDMVDDEESVVQFMNELNGLEGVEVQRMVFDHP</sequence>
<keyword evidence="2" id="KW-1185">Reference proteome</keyword>
<dbReference type="InterPro" id="IPR027271">
    <property type="entry name" value="Acetolactate_synth/TF_NikR_C"/>
</dbReference>
<dbReference type="SUPFAM" id="SSF55021">
    <property type="entry name" value="ACT-like"/>
    <property type="match status" value="1"/>
</dbReference>
<dbReference type="KEGG" id="vbl:L21SP4_01092"/>
<dbReference type="STRING" id="1307763.L21SP4_01092"/>
<name>A0A0G3EJP2_9BACT</name>
<dbReference type="AlphaFoldDB" id="A0A0G3EJP2"/>
<reference evidence="2" key="1">
    <citation type="submission" date="2015-02" db="EMBL/GenBank/DDBJ databases">
        <title>Description and complete genome sequence of the first cultured representative of the subdivision 5 of the Verrucomicrobia phylum.</title>
        <authorList>
            <person name="Spring S."/>
            <person name="Bunk B."/>
            <person name="Sproer C."/>
            <person name="Klenk H.-P."/>
        </authorList>
    </citation>
    <scope>NUCLEOTIDE SEQUENCE [LARGE SCALE GENOMIC DNA]</scope>
    <source>
        <strain evidence="2">L21-Fru-AB</strain>
    </source>
</reference>
<proteinExistence type="predicted"/>